<dbReference type="PROSITE" id="PS51470">
    <property type="entry name" value="FG_GAP"/>
    <property type="match status" value="3"/>
</dbReference>
<gene>
    <name evidence="6" type="ORF">Psi01_07970</name>
</gene>
<dbReference type="Gene3D" id="2.130.10.130">
    <property type="entry name" value="Integrin alpha, N-terminal"/>
    <property type="match status" value="3"/>
</dbReference>
<accession>A0A8J3WIX0</accession>
<dbReference type="InterPro" id="IPR013517">
    <property type="entry name" value="FG-GAP"/>
</dbReference>
<evidence type="ECO:0000256" key="5">
    <source>
        <dbReference type="SAM" id="SignalP"/>
    </source>
</evidence>
<keyword evidence="1 5" id="KW-0732">Signal</keyword>
<name>A0A8J3WIX0_9ACTN</name>
<dbReference type="PANTHER" id="PTHR23221">
    <property type="entry name" value="GLYCOSYLPHOSPHATIDYLINOSITOL PHOSPHOLIPASE D"/>
    <property type="match status" value="1"/>
</dbReference>
<dbReference type="SMART" id="SM00191">
    <property type="entry name" value="Int_alpha"/>
    <property type="match status" value="3"/>
</dbReference>
<dbReference type="InterPro" id="IPR013519">
    <property type="entry name" value="Int_alpha_beta-p"/>
</dbReference>
<dbReference type="Pfam" id="PF13517">
    <property type="entry name" value="FG-GAP_3"/>
    <property type="match status" value="1"/>
</dbReference>
<evidence type="ECO:0000256" key="4">
    <source>
        <dbReference type="ARBA" id="ARBA00023180"/>
    </source>
</evidence>
<protein>
    <recommendedName>
        <fullName evidence="8">FG-GAP repeat-containing protein</fullName>
    </recommendedName>
</protein>
<sequence>MHMTATRAALVLALSTALTLPAAAPAGAQAAPSVKNTDFNGDGYNDLAVGSPSYPGAQGSANSGLVTVLYGGPNGLGGHENFRPAPQCNTGTTRWGGVLYCEQWGNELSAADLDGDGRQDLISTGHHDVQIHTWKSEGIVARHLIATAPYLDGLKAGRADSDPKIDIVAAWKSGYNARLGGWYNGGPHEQAEFVSGRQPYVSSAATGLLNGDDLLEMVTVANLGGDEYYLWYIGDIRNPSATPYVMGSPAACGSTAPTAQACPKRDSKLAIGNVNGDGYDDVVMVTPSTGTVNVFYGSRYGAGMAYPGYTARNLSWLAGLPSDWMKVAVGDVNGDGAAEIAIGAPATPVSGHDQAGLVALVPGSKSGPQPAGVRLISQDGDNADPAADPVPEQSAAGDRFGEAVSILDVTGDGKGELLVGAPGKNTGRGMLTVLPGTATGAFPTAQVVHPQDVGAVEPGARFAASLPQ</sequence>
<feature type="signal peptide" evidence="5">
    <location>
        <begin position="1"/>
        <end position="30"/>
    </location>
</feature>
<evidence type="ECO:0000256" key="2">
    <source>
        <dbReference type="ARBA" id="ARBA00022737"/>
    </source>
</evidence>
<comment type="caution">
    <text evidence="6">The sequence shown here is derived from an EMBL/GenBank/DDBJ whole genome shotgun (WGS) entry which is preliminary data.</text>
</comment>
<keyword evidence="4" id="KW-0325">Glycoprotein</keyword>
<dbReference type="Pfam" id="PF01839">
    <property type="entry name" value="FG-GAP"/>
    <property type="match status" value="2"/>
</dbReference>
<dbReference type="PANTHER" id="PTHR23221:SF7">
    <property type="entry name" value="PHOSPHATIDYLINOSITOL-GLYCAN-SPECIFIC PHOSPHOLIPASE D"/>
    <property type="match status" value="1"/>
</dbReference>
<evidence type="ECO:0000256" key="3">
    <source>
        <dbReference type="ARBA" id="ARBA00022801"/>
    </source>
</evidence>
<dbReference type="EMBL" id="BOOJ01000008">
    <property type="protein sequence ID" value="GIH90167.1"/>
    <property type="molecule type" value="Genomic_DNA"/>
</dbReference>
<dbReference type="GO" id="GO:0016787">
    <property type="term" value="F:hydrolase activity"/>
    <property type="evidence" value="ECO:0007669"/>
    <property type="project" value="UniProtKB-KW"/>
</dbReference>
<reference evidence="6 7" key="1">
    <citation type="submission" date="2021-01" db="EMBL/GenBank/DDBJ databases">
        <title>Whole genome shotgun sequence of Planobispora siamensis NBRC 107568.</title>
        <authorList>
            <person name="Komaki H."/>
            <person name="Tamura T."/>
        </authorList>
    </citation>
    <scope>NUCLEOTIDE SEQUENCE [LARGE SCALE GENOMIC DNA]</scope>
    <source>
        <strain evidence="6 7">NBRC 107568</strain>
    </source>
</reference>
<dbReference type="RefSeq" id="WP_204062531.1">
    <property type="nucleotide sequence ID" value="NZ_BOOJ01000008.1"/>
</dbReference>
<evidence type="ECO:0000256" key="1">
    <source>
        <dbReference type="ARBA" id="ARBA00022729"/>
    </source>
</evidence>
<organism evidence="6 7">
    <name type="scientific">Planobispora siamensis</name>
    <dbReference type="NCBI Taxonomy" id="936338"/>
    <lineage>
        <taxon>Bacteria</taxon>
        <taxon>Bacillati</taxon>
        <taxon>Actinomycetota</taxon>
        <taxon>Actinomycetes</taxon>
        <taxon>Streptosporangiales</taxon>
        <taxon>Streptosporangiaceae</taxon>
        <taxon>Planobispora</taxon>
    </lineage>
</organism>
<dbReference type="Proteomes" id="UP000619788">
    <property type="component" value="Unassembled WGS sequence"/>
</dbReference>
<proteinExistence type="predicted"/>
<evidence type="ECO:0000313" key="6">
    <source>
        <dbReference type="EMBL" id="GIH90167.1"/>
    </source>
</evidence>
<keyword evidence="7" id="KW-1185">Reference proteome</keyword>
<feature type="chain" id="PRO_5035144676" description="FG-GAP repeat-containing protein" evidence="5">
    <location>
        <begin position="31"/>
        <end position="468"/>
    </location>
</feature>
<dbReference type="InterPro" id="IPR028994">
    <property type="entry name" value="Integrin_alpha_N"/>
</dbReference>
<keyword evidence="2" id="KW-0677">Repeat</keyword>
<keyword evidence="3" id="KW-0378">Hydrolase</keyword>
<dbReference type="AlphaFoldDB" id="A0A8J3WIX0"/>
<evidence type="ECO:0008006" key="8">
    <source>
        <dbReference type="Google" id="ProtNLM"/>
    </source>
</evidence>
<dbReference type="SUPFAM" id="SSF69318">
    <property type="entry name" value="Integrin alpha N-terminal domain"/>
    <property type="match status" value="1"/>
</dbReference>
<evidence type="ECO:0000313" key="7">
    <source>
        <dbReference type="Proteomes" id="UP000619788"/>
    </source>
</evidence>